<dbReference type="Proteomes" id="UP001459105">
    <property type="component" value="Segment"/>
</dbReference>
<reference evidence="1" key="1">
    <citation type="submission" date="2024-03" db="EMBL/GenBank/DDBJ databases">
        <authorList>
            <person name="Lin W."/>
            <person name="Li D."/>
            <person name="Tong Y."/>
        </authorList>
    </citation>
    <scope>NUCLEOTIDE SEQUENCE</scope>
</reference>
<protein>
    <submittedName>
        <fullName evidence="1">Uncharacterized protein</fullName>
    </submittedName>
</protein>
<proteinExistence type="predicted"/>
<name>A0AAX4QH40_9CAUD</name>
<accession>A0AAX4QH40</accession>
<dbReference type="EMBL" id="PP438412">
    <property type="protein sequence ID" value="XAI95509.1"/>
    <property type="molecule type" value="Genomic_DNA"/>
</dbReference>
<sequence length="204" mass="22578">MQVNVAQLLLNHLVEVVIGSGVLLAAAKYVKQRLDLANAGQSLLDIGAVYTTIQQYRTVLDAQQVHVISFENNGGVPSPTSPLFWSVRYESYDSDEHGPVQETRQRLPANGVVVDMLTTALKAPRDVHKVTQVPEDDPNATRTMYKLLARDGVICGYYAMIGRNRTQSFLVFVTFAQQPSDTNKTEITIAQLADALTKLFKVEK</sequence>
<evidence type="ECO:0000313" key="2">
    <source>
        <dbReference type="Proteomes" id="UP001459105"/>
    </source>
</evidence>
<evidence type="ECO:0000313" key="1">
    <source>
        <dbReference type="EMBL" id="XAI95509.1"/>
    </source>
</evidence>
<organism evidence="1 2">
    <name type="scientific">Microcystis phage Mvi-JY20</name>
    <dbReference type="NCBI Taxonomy" id="3128146"/>
    <lineage>
        <taxon>Viruses</taxon>
        <taxon>Duplodnaviria</taxon>
        <taxon>Heunggongvirae</taxon>
        <taxon>Uroviricota</taxon>
        <taxon>Caudoviricetes</taxon>
    </lineage>
</organism>